<accession>A0ABR6MFL8</accession>
<dbReference type="GeneID" id="300294568"/>
<organism evidence="2 3">
    <name type="scientific">Micromonospora echinospora</name>
    <name type="common">Micromonospora purpurea</name>
    <dbReference type="NCBI Taxonomy" id="1877"/>
    <lineage>
        <taxon>Bacteria</taxon>
        <taxon>Bacillati</taxon>
        <taxon>Actinomycetota</taxon>
        <taxon>Actinomycetes</taxon>
        <taxon>Micromonosporales</taxon>
        <taxon>Micromonosporaceae</taxon>
        <taxon>Micromonospora</taxon>
    </lineage>
</organism>
<keyword evidence="3" id="KW-1185">Reference proteome</keyword>
<feature type="region of interest" description="Disordered" evidence="1">
    <location>
        <begin position="1"/>
        <end position="72"/>
    </location>
</feature>
<evidence type="ECO:0000313" key="2">
    <source>
        <dbReference type="EMBL" id="MBB5114181.1"/>
    </source>
</evidence>
<comment type="caution">
    <text evidence="2">The sequence shown here is derived from an EMBL/GenBank/DDBJ whole genome shotgun (WGS) entry which is preliminary data.</text>
</comment>
<sequence>MIDEEGLPGSGNRGGVSDTDHLSCRAVPRDQRAADRRPEAAVAPMAGDPGPVRMTREAASDTRPWNAVEWVA</sequence>
<name>A0ABR6MFL8_MICEC</name>
<dbReference type="RefSeq" id="WP_184686079.1">
    <property type="nucleotide sequence ID" value="NZ_JACHJC010000001.1"/>
</dbReference>
<gene>
    <name evidence="2" type="ORF">FHU28_004020</name>
</gene>
<protein>
    <submittedName>
        <fullName evidence="2">Uncharacterized protein</fullName>
    </submittedName>
</protein>
<dbReference type="EMBL" id="JACHJC010000001">
    <property type="protein sequence ID" value="MBB5114181.1"/>
    <property type="molecule type" value="Genomic_DNA"/>
</dbReference>
<evidence type="ECO:0000313" key="3">
    <source>
        <dbReference type="Proteomes" id="UP000618986"/>
    </source>
</evidence>
<feature type="compositionally biased region" description="Basic and acidic residues" evidence="1">
    <location>
        <begin position="18"/>
        <end position="39"/>
    </location>
</feature>
<evidence type="ECO:0000256" key="1">
    <source>
        <dbReference type="SAM" id="MobiDB-lite"/>
    </source>
</evidence>
<proteinExistence type="predicted"/>
<dbReference type="Proteomes" id="UP000618986">
    <property type="component" value="Unassembled WGS sequence"/>
</dbReference>
<reference evidence="2 3" key="1">
    <citation type="submission" date="2020-08" db="EMBL/GenBank/DDBJ databases">
        <title>Sequencing the genomes of 1000 actinobacteria strains.</title>
        <authorList>
            <person name="Klenk H.-P."/>
        </authorList>
    </citation>
    <scope>NUCLEOTIDE SEQUENCE [LARGE SCALE GENOMIC DNA]</scope>
    <source>
        <strain evidence="2 3">DSM 43036</strain>
    </source>
</reference>